<protein>
    <recommendedName>
        <fullName evidence="1">Surface composition regulator</fullName>
    </recommendedName>
</protein>
<accession>A0A619AIL7</accession>
<dbReference type="AlphaFoldDB" id="A0A619AIL7"/>
<gene>
    <name evidence="1" type="primary">glgS</name>
    <name evidence="2" type="ORF">ATT75_20370</name>
</gene>
<dbReference type="Pfam" id="PF08971">
    <property type="entry name" value="GlgS"/>
    <property type="match status" value="1"/>
</dbReference>
<reference evidence="2" key="1">
    <citation type="submission" date="2018-07" db="EMBL/GenBank/DDBJ databases">
        <authorList>
            <consortium name="PulseNet: The National Subtyping Network for Foodborne Disease Surveillance"/>
            <person name="Tarr C.L."/>
            <person name="Trees E."/>
            <person name="Katz L.S."/>
            <person name="Carleton-Romer H.A."/>
            <person name="Stroika S."/>
            <person name="Kucerova Z."/>
            <person name="Roache K.F."/>
            <person name="Sabol A.L."/>
            <person name="Besser J."/>
            <person name="Gerner-Smidt P."/>
        </authorList>
    </citation>
    <scope>NUCLEOTIDE SEQUENCE</scope>
    <source>
        <strain evidence="2">PNUSAS001246</strain>
    </source>
</reference>
<comment type="function">
    <text evidence="1">Major determinant of cell surface composition. Negatively regulates motility, adhesion and synthesis of biofilm exopolysaccharides.</text>
</comment>
<dbReference type="GO" id="GO:1902201">
    <property type="term" value="P:negative regulation of bacterial-type flagellum-dependent cell motility"/>
    <property type="evidence" value="ECO:0007669"/>
    <property type="project" value="UniProtKB-UniRule"/>
</dbReference>
<evidence type="ECO:0000256" key="1">
    <source>
        <dbReference type="HAMAP-Rule" id="MF_00525"/>
    </source>
</evidence>
<evidence type="ECO:0000313" key="2">
    <source>
        <dbReference type="EMBL" id="ECX6035094.1"/>
    </source>
</evidence>
<dbReference type="EMBL" id="AAKZQX010000041">
    <property type="protein sequence ID" value="ECX6035094.1"/>
    <property type="molecule type" value="Genomic_DNA"/>
</dbReference>
<organism evidence="2">
    <name type="scientific">Salmonella enterica subsp. enterica serovar Panama</name>
    <dbReference type="NCBI Taxonomy" id="29472"/>
    <lineage>
        <taxon>Bacteria</taxon>
        <taxon>Pseudomonadati</taxon>
        <taxon>Pseudomonadota</taxon>
        <taxon>Gammaproteobacteria</taxon>
        <taxon>Enterobacterales</taxon>
        <taxon>Enterobacteriaceae</taxon>
        <taxon>Salmonella</taxon>
    </lineage>
</organism>
<comment type="caution">
    <text evidence="2">The sequence shown here is derived from an EMBL/GenBank/DDBJ whole genome shotgun (WGS) entry which is preliminary data.</text>
</comment>
<dbReference type="GO" id="GO:1900191">
    <property type="term" value="P:negative regulation of single-species biofilm formation"/>
    <property type="evidence" value="ECO:0007669"/>
    <property type="project" value="UniProtKB-UniRule"/>
</dbReference>
<dbReference type="HAMAP" id="MF_00525">
    <property type="entry name" value="GlgS"/>
    <property type="match status" value="1"/>
</dbReference>
<name>A0A619AIL7_SALET</name>
<dbReference type="Gene3D" id="1.20.970.20">
    <property type="entry name" value="Glycogen synthesis protein GlgS"/>
    <property type="match status" value="1"/>
</dbReference>
<dbReference type="InterPro" id="IPR015065">
    <property type="entry name" value="GlgS"/>
</dbReference>
<comment type="similarity">
    <text evidence="1">Belongs to the GlgS family.</text>
</comment>
<proteinExistence type="inferred from homology"/>
<sequence length="72" mass="8434">MKKNSCIHASGNFEFLAMTFARMEAQGREVNMSAVTGNMDDRQREWFLERYRFWLESYTGNAGETDKSDITR</sequence>
<dbReference type="InterPro" id="IPR036295">
    <property type="entry name" value="GlgS_sf"/>
</dbReference>
<dbReference type="SUPFAM" id="SSF109747">
    <property type="entry name" value="Glycogen synthesis protein GlgS"/>
    <property type="match status" value="1"/>
</dbReference>